<name>A0A3B3V591_9TELE</name>
<dbReference type="Proteomes" id="UP000261500">
    <property type="component" value="Unplaced"/>
</dbReference>
<keyword evidence="6" id="KW-1015">Disulfide bond</keyword>
<feature type="domain" description="Ig-like" evidence="9">
    <location>
        <begin position="43"/>
        <end position="132"/>
    </location>
</feature>
<dbReference type="GO" id="GO:0002376">
    <property type="term" value="P:immune system process"/>
    <property type="evidence" value="ECO:0007669"/>
    <property type="project" value="UniProtKB-KW"/>
</dbReference>
<dbReference type="SMART" id="SM00409">
    <property type="entry name" value="IG"/>
    <property type="match status" value="2"/>
</dbReference>
<dbReference type="Pfam" id="PF07686">
    <property type="entry name" value="V-set"/>
    <property type="match status" value="2"/>
</dbReference>
<dbReference type="SUPFAM" id="SSF48726">
    <property type="entry name" value="Immunoglobulin"/>
    <property type="match status" value="2"/>
</dbReference>
<evidence type="ECO:0000256" key="3">
    <source>
        <dbReference type="ARBA" id="ARBA00022729"/>
    </source>
</evidence>
<keyword evidence="11" id="KW-1185">Reference proteome</keyword>
<dbReference type="STRING" id="48699.ENSPLAP00000020072"/>
<protein>
    <recommendedName>
        <fullName evidence="9">Ig-like domain-containing protein</fullName>
    </recommendedName>
</protein>
<dbReference type="PANTHER" id="PTHR19433">
    <property type="entry name" value="T-CELL RECEPTOR ALPHA CHAIN V REGION-RELATED"/>
    <property type="match status" value="1"/>
</dbReference>
<keyword evidence="8" id="KW-0812">Transmembrane</keyword>
<evidence type="ECO:0000313" key="11">
    <source>
        <dbReference type="Proteomes" id="UP000261500"/>
    </source>
</evidence>
<evidence type="ECO:0000259" key="9">
    <source>
        <dbReference type="PROSITE" id="PS50835"/>
    </source>
</evidence>
<comment type="subcellular location">
    <subcellularLocation>
        <location evidence="1">Cell membrane</location>
    </subcellularLocation>
</comment>
<evidence type="ECO:0000256" key="7">
    <source>
        <dbReference type="ARBA" id="ARBA00023180"/>
    </source>
</evidence>
<evidence type="ECO:0000256" key="6">
    <source>
        <dbReference type="ARBA" id="ARBA00023157"/>
    </source>
</evidence>
<dbReference type="Gene3D" id="2.60.40.10">
    <property type="entry name" value="Immunoglobulins"/>
    <property type="match status" value="2"/>
</dbReference>
<evidence type="ECO:0000256" key="8">
    <source>
        <dbReference type="SAM" id="Phobius"/>
    </source>
</evidence>
<evidence type="ECO:0000256" key="5">
    <source>
        <dbReference type="ARBA" id="ARBA00023136"/>
    </source>
</evidence>
<dbReference type="PROSITE" id="PS50835">
    <property type="entry name" value="IG_LIKE"/>
    <property type="match status" value="2"/>
</dbReference>
<dbReference type="InterPro" id="IPR052051">
    <property type="entry name" value="TCR_complex_component"/>
</dbReference>
<evidence type="ECO:0000256" key="2">
    <source>
        <dbReference type="ARBA" id="ARBA00022475"/>
    </source>
</evidence>
<evidence type="ECO:0000256" key="1">
    <source>
        <dbReference type="ARBA" id="ARBA00004236"/>
    </source>
</evidence>
<dbReference type="InterPro" id="IPR013783">
    <property type="entry name" value="Ig-like_fold"/>
</dbReference>
<evidence type="ECO:0000256" key="4">
    <source>
        <dbReference type="ARBA" id="ARBA00022859"/>
    </source>
</evidence>
<dbReference type="InterPro" id="IPR003599">
    <property type="entry name" value="Ig_sub"/>
</dbReference>
<dbReference type="AlphaFoldDB" id="A0A3B3V591"/>
<dbReference type="InterPro" id="IPR007110">
    <property type="entry name" value="Ig-like_dom"/>
</dbReference>
<organism evidence="10 11">
    <name type="scientific">Poecilia latipinna</name>
    <name type="common">sailfin molly</name>
    <dbReference type="NCBI Taxonomy" id="48699"/>
    <lineage>
        <taxon>Eukaryota</taxon>
        <taxon>Metazoa</taxon>
        <taxon>Chordata</taxon>
        <taxon>Craniata</taxon>
        <taxon>Vertebrata</taxon>
        <taxon>Euteleostomi</taxon>
        <taxon>Actinopterygii</taxon>
        <taxon>Neopterygii</taxon>
        <taxon>Teleostei</taxon>
        <taxon>Neoteleostei</taxon>
        <taxon>Acanthomorphata</taxon>
        <taxon>Ovalentaria</taxon>
        <taxon>Atherinomorphae</taxon>
        <taxon>Cyprinodontiformes</taxon>
        <taxon>Poeciliidae</taxon>
        <taxon>Poeciliinae</taxon>
        <taxon>Poecilia</taxon>
    </lineage>
</organism>
<keyword evidence="2" id="KW-1003">Cell membrane</keyword>
<keyword evidence="8" id="KW-1133">Transmembrane helix</keyword>
<accession>A0A3B3V591</accession>
<reference evidence="10" key="1">
    <citation type="submission" date="2025-08" db="UniProtKB">
        <authorList>
            <consortium name="Ensembl"/>
        </authorList>
    </citation>
    <scope>IDENTIFICATION</scope>
</reference>
<dbReference type="Ensembl" id="ENSPLAT00000014448.1">
    <property type="protein sequence ID" value="ENSPLAP00000020072.1"/>
    <property type="gene ID" value="ENSPLAG00000002718.1"/>
</dbReference>
<keyword evidence="7" id="KW-0325">Glycoprotein</keyword>
<dbReference type="GO" id="GO:0009617">
    <property type="term" value="P:response to bacterium"/>
    <property type="evidence" value="ECO:0007669"/>
    <property type="project" value="TreeGrafter"/>
</dbReference>
<reference evidence="10" key="2">
    <citation type="submission" date="2025-09" db="UniProtKB">
        <authorList>
            <consortium name="Ensembl"/>
        </authorList>
    </citation>
    <scope>IDENTIFICATION</scope>
</reference>
<sequence length="350" mass="39180">MIQSLFIITQDSFVQVDSTPTNHHYLCVSYTFSAHSEAQTPSPSLNFESVNIGFSMTLKCFHKDTDGVAFYWYKQTLVQKPQRMSEFYRHKRNGSLIGEFRDDPRFELETGKNKNHLRISNVQMSDSATYYCAGIDTYLYKFLEGITVHVKESNLNIWTLVDQSRSEIIQPGGSVTLKCTVQSGTCDGEHRVFWFRNSEEHLPEIIYTNGASDDQCKKPTTQAHSCVYSLTIESLNASSAGTYHCAVASCGHILFGKGMNLDYEKKSDPPVLLFALSGALVCSTIMVIILAQKLHKTKTCKGKQAVAPSVDYEDAENLHYAALRSSKLSRSRGTRDANNEVVYSTVGPQN</sequence>
<feature type="transmembrane region" description="Helical" evidence="8">
    <location>
        <begin position="271"/>
        <end position="291"/>
    </location>
</feature>
<evidence type="ECO:0000313" key="10">
    <source>
        <dbReference type="Ensembl" id="ENSPLAP00000020072.1"/>
    </source>
</evidence>
<dbReference type="PANTHER" id="PTHR19433:SF127">
    <property type="entry name" value="NITR9"/>
    <property type="match status" value="1"/>
</dbReference>
<keyword evidence="4" id="KW-0391">Immunity</keyword>
<dbReference type="GO" id="GO:0005886">
    <property type="term" value="C:plasma membrane"/>
    <property type="evidence" value="ECO:0007669"/>
    <property type="project" value="UniProtKB-SubCell"/>
</dbReference>
<dbReference type="SMART" id="SM00406">
    <property type="entry name" value="IGv"/>
    <property type="match status" value="2"/>
</dbReference>
<proteinExistence type="predicted"/>
<feature type="domain" description="Ig-like" evidence="9">
    <location>
        <begin position="169"/>
        <end position="247"/>
    </location>
</feature>
<dbReference type="GeneTree" id="ENSGT00950000182968"/>
<keyword evidence="3" id="KW-0732">Signal</keyword>
<keyword evidence="5 8" id="KW-0472">Membrane</keyword>
<dbReference type="InterPro" id="IPR036179">
    <property type="entry name" value="Ig-like_dom_sf"/>
</dbReference>
<dbReference type="InterPro" id="IPR013106">
    <property type="entry name" value="Ig_V-set"/>
</dbReference>
<dbReference type="CDD" id="cd00099">
    <property type="entry name" value="IgV"/>
    <property type="match status" value="1"/>
</dbReference>